<proteinExistence type="inferred from homology"/>
<organism evidence="6 7">
    <name type="scientific">Clostridium grantii DSM 8605</name>
    <dbReference type="NCBI Taxonomy" id="1121316"/>
    <lineage>
        <taxon>Bacteria</taxon>
        <taxon>Bacillati</taxon>
        <taxon>Bacillota</taxon>
        <taxon>Clostridia</taxon>
        <taxon>Eubacteriales</taxon>
        <taxon>Clostridiaceae</taxon>
        <taxon>Clostridium</taxon>
    </lineage>
</organism>
<dbReference type="Proteomes" id="UP000184447">
    <property type="component" value="Unassembled WGS sequence"/>
</dbReference>
<dbReference type="OrthoDB" id="9759099at2"/>
<dbReference type="AlphaFoldDB" id="A0A1M5QZC0"/>
<dbReference type="PROSITE" id="PS00197">
    <property type="entry name" value="2FE2S_FER_1"/>
    <property type="match status" value="1"/>
</dbReference>
<dbReference type="Pfam" id="PF20256">
    <property type="entry name" value="MoCoBD_2"/>
    <property type="match status" value="2"/>
</dbReference>
<feature type="domain" description="2Fe-2S ferredoxin-type" evidence="5">
    <location>
        <begin position="1"/>
        <end position="74"/>
    </location>
</feature>
<dbReference type="Gene3D" id="1.10.150.120">
    <property type="entry name" value="[2Fe-2S]-binding domain"/>
    <property type="match status" value="1"/>
</dbReference>
<evidence type="ECO:0000256" key="4">
    <source>
        <dbReference type="ARBA" id="ARBA00023004"/>
    </source>
</evidence>
<dbReference type="Pfam" id="PF00111">
    <property type="entry name" value="Fer2"/>
    <property type="match status" value="1"/>
</dbReference>
<evidence type="ECO:0000313" key="6">
    <source>
        <dbReference type="EMBL" id="SHH19248.1"/>
    </source>
</evidence>
<dbReference type="SUPFAM" id="SSF47741">
    <property type="entry name" value="CO dehydrogenase ISP C-domain like"/>
    <property type="match status" value="1"/>
</dbReference>
<keyword evidence="4" id="KW-0408">Iron</keyword>
<name>A0A1M5QZC0_9CLOT</name>
<accession>A0A1M5QZC0</accession>
<dbReference type="GO" id="GO:0051537">
    <property type="term" value="F:2 iron, 2 sulfur cluster binding"/>
    <property type="evidence" value="ECO:0007669"/>
    <property type="project" value="InterPro"/>
</dbReference>
<dbReference type="InterPro" id="IPR008274">
    <property type="entry name" value="AldOxase/xan_DH_MoCoBD1"/>
</dbReference>
<dbReference type="SMART" id="SM01008">
    <property type="entry name" value="Ald_Xan_dh_C"/>
    <property type="match status" value="1"/>
</dbReference>
<reference evidence="6 7" key="1">
    <citation type="submission" date="2016-11" db="EMBL/GenBank/DDBJ databases">
        <authorList>
            <person name="Jaros S."/>
            <person name="Januszkiewicz K."/>
            <person name="Wedrychowicz H."/>
        </authorList>
    </citation>
    <scope>NUCLEOTIDE SEQUENCE [LARGE SCALE GENOMIC DNA]</scope>
    <source>
        <strain evidence="6 7">DSM 8605</strain>
    </source>
</reference>
<comment type="similarity">
    <text evidence="1">Belongs to the xanthine dehydrogenase family.</text>
</comment>
<dbReference type="SUPFAM" id="SSF54292">
    <property type="entry name" value="2Fe-2S ferredoxin-like"/>
    <property type="match status" value="1"/>
</dbReference>
<dbReference type="PANTHER" id="PTHR11908">
    <property type="entry name" value="XANTHINE DEHYDROGENASE"/>
    <property type="match status" value="1"/>
</dbReference>
<dbReference type="InterPro" id="IPR036856">
    <property type="entry name" value="Ald_Oxase/Xan_DH_a/b_sf"/>
</dbReference>
<dbReference type="PROSITE" id="PS51085">
    <property type="entry name" value="2FE2S_FER_2"/>
    <property type="match status" value="1"/>
</dbReference>
<keyword evidence="3" id="KW-0560">Oxidoreductase</keyword>
<dbReference type="Gene3D" id="3.10.20.30">
    <property type="match status" value="1"/>
</dbReference>
<dbReference type="Gene3D" id="3.30.365.10">
    <property type="entry name" value="Aldehyde oxidase/xanthine dehydrogenase, molybdopterin binding domain"/>
    <property type="match status" value="4"/>
</dbReference>
<keyword evidence="7" id="KW-1185">Reference proteome</keyword>
<keyword evidence="2" id="KW-0479">Metal-binding</keyword>
<evidence type="ECO:0000313" key="7">
    <source>
        <dbReference type="Proteomes" id="UP000184447"/>
    </source>
</evidence>
<dbReference type="InterPro" id="IPR006058">
    <property type="entry name" value="2Fe2S_fd_BS"/>
</dbReference>
<dbReference type="InterPro" id="IPR036884">
    <property type="entry name" value="2Fe-2S-bd_dom_sf"/>
</dbReference>
<dbReference type="STRING" id="1121316.SAMN02745207_00380"/>
<dbReference type="Pfam" id="PF02738">
    <property type="entry name" value="MoCoBD_1"/>
    <property type="match status" value="1"/>
</dbReference>
<dbReference type="InterPro" id="IPR036010">
    <property type="entry name" value="2Fe-2S_ferredoxin-like_sf"/>
</dbReference>
<dbReference type="RefSeq" id="WP_073336410.1">
    <property type="nucleotide sequence ID" value="NZ_FQXM01000002.1"/>
</dbReference>
<dbReference type="InterPro" id="IPR000674">
    <property type="entry name" value="Ald_Oxase/Xan_DH_a/b"/>
</dbReference>
<dbReference type="GO" id="GO:0016491">
    <property type="term" value="F:oxidoreductase activity"/>
    <property type="evidence" value="ECO:0007669"/>
    <property type="project" value="UniProtKB-KW"/>
</dbReference>
<dbReference type="GO" id="GO:0005506">
    <property type="term" value="F:iron ion binding"/>
    <property type="evidence" value="ECO:0007669"/>
    <property type="project" value="InterPro"/>
</dbReference>
<sequence>MFDFIVNGKDVSSKKDEKLLAFLREDLNLVSVKNGCSEGACGTCMVIVDGVAKKACILKTSKLEGKNIVTVEGLSDKEKNAYGYAFMQAGAVQCGFCTPGMVISAKALIDKIDNPSEKEIKNALKNNICRCTGYVKIIEAVKLAAKLLRENSNIPVDECKGLVGERFNRIDAFDKVLGIAEYVDDMRIEGLIHGGAVRTKYPRALIKSIDISEAKKLKGVHAVITADELPGNQKLGHIVKDWDILIPEGKITHYLGDAIVLIAAETLEILEEAKTLVKIEYEELVPVTCPEDAMKGDAPEIHATGNVLATENLSFGNADNRIKNSKYVVTNKYSTPFTEHAFLETETAIAQPDGNEGIIIYSADQGIYQTLKECSEALGLDQSKVRVISKIVGGGFGGKEDMSVQHHAAILAYVSNKPVKFALSRKESLIVHPKRHAMEMEVTTACDEDGNLTAMKAYIIADTGAYASLGGPVLQRACTHAAGPYNYQNVEIIGKALYTNNPPAGAFRGFGVTQSCFATESNLNQLAEMVGITPWEIRYKNAIRPGQVLPDGQIADDSTCLVETLEAVKEICEKNPKAGIACAMKNSGLGVGIPDIGRCKLIVKDGKIYIHTSAACIGQGLGTILTQIVCETLNISADKVVHATPDTALSPNSGNTTASRQTLFTGEATKRAARNLLDLLSYQTLENLDGEVFEGEFKGRTDKMHSTKQNPVSHVAYGYATNVVILNEEGRIEKIIAAHDVGTPINPKNIEGQIEGGVVMSLGYALTEDYPLKNSVPTAKFGTLGLFKATEVPEIESIILGNANSHLSYGAKGIGEICSIPTPPAVAAAYYNYDGKFRTKLPISDTPYTKKK</sequence>
<evidence type="ECO:0000256" key="1">
    <source>
        <dbReference type="ARBA" id="ARBA00006849"/>
    </source>
</evidence>
<dbReference type="InterPro" id="IPR002888">
    <property type="entry name" value="2Fe-2S-bd"/>
</dbReference>
<dbReference type="CDD" id="cd00207">
    <property type="entry name" value="fer2"/>
    <property type="match status" value="1"/>
</dbReference>
<evidence type="ECO:0000259" key="5">
    <source>
        <dbReference type="PROSITE" id="PS51085"/>
    </source>
</evidence>
<evidence type="ECO:0000256" key="2">
    <source>
        <dbReference type="ARBA" id="ARBA00022723"/>
    </source>
</evidence>
<dbReference type="InterPro" id="IPR046867">
    <property type="entry name" value="AldOxase/xan_DH_MoCoBD2"/>
</dbReference>
<dbReference type="EMBL" id="FQXM01000002">
    <property type="protein sequence ID" value="SHH19248.1"/>
    <property type="molecule type" value="Genomic_DNA"/>
</dbReference>
<dbReference type="SUPFAM" id="SSF56003">
    <property type="entry name" value="Molybdenum cofactor-binding domain"/>
    <property type="match status" value="1"/>
</dbReference>
<evidence type="ECO:0000256" key="3">
    <source>
        <dbReference type="ARBA" id="ARBA00023002"/>
    </source>
</evidence>
<dbReference type="InterPro" id="IPR012675">
    <property type="entry name" value="Beta-grasp_dom_sf"/>
</dbReference>
<dbReference type="SUPFAM" id="SSF54665">
    <property type="entry name" value="CO dehydrogenase molybdoprotein N-domain-like"/>
    <property type="match status" value="1"/>
</dbReference>
<dbReference type="InterPro" id="IPR016208">
    <property type="entry name" value="Ald_Oxase/xanthine_DH-like"/>
</dbReference>
<dbReference type="InterPro" id="IPR037165">
    <property type="entry name" value="AldOxase/xan_DH_Mopterin-bd_sf"/>
</dbReference>
<gene>
    <name evidence="6" type="ORF">SAMN02745207_00380</name>
</gene>
<dbReference type="Pfam" id="PF01799">
    <property type="entry name" value="Fer2_2"/>
    <property type="match status" value="1"/>
</dbReference>
<dbReference type="Pfam" id="PF01315">
    <property type="entry name" value="Ald_Xan_dh_C"/>
    <property type="match status" value="1"/>
</dbReference>
<dbReference type="Gene3D" id="3.90.1170.50">
    <property type="entry name" value="Aldehyde oxidase/xanthine dehydrogenase, a/b hammerhead"/>
    <property type="match status" value="1"/>
</dbReference>
<dbReference type="PANTHER" id="PTHR11908:SF157">
    <property type="entry name" value="XANTHINE DEHYDROGENASE SUBUNIT D-RELATED"/>
    <property type="match status" value="1"/>
</dbReference>
<dbReference type="InterPro" id="IPR001041">
    <property type="entry name" value="2Fe-2S_ferredoxin-type"/>
</dbReference>
<protein>
    <submittedName>
        <fullName evidence="6">Selenium-dependent xanthine dehydrogenase</fullName>
    </submittedName>
</protein>
<dbReference type="NCBIfam" id="TIGR03311">
    <property type="entry name" value="Se_dep_XDH"/>
    <property type="match status" value="1"/>
</dbReference>
<dbReference type="InterPro" id="IPR017697">
    <property type="entry name" value="Xdh"/>
</dbReference>